<reference evidence="2 3" key="1">
    <citation type="journal article" date="2023" name="G3 (Bethesda)">
        <title>A chromosome-length genome assembly and annotation of blackberry (Rubus argutus, cv. 'Hillquist').</title>
        <authorList>
            <person name="Bruna T."/>
            <person name="Aryal R."/>
            <person name="Dudchenko O."/>
            <person name="Sargent D.J."/>
            <person name="Mead D."/>
            <person name="Buti M."/>
            <person name="Cavallini A."/>
            <person name="Hytonen T."/>
            <person name="Andres J."/>
            <person name="Pham M."/>
            <person name="Weisz D."/>
            <person name="Mascagni F."/>
            <person name="Usai G."/>
            <person name="Natali L."/>
            <person name="Bassil N."/>
            <person name="Fernandez G.E."/>
            <person name="Lomsadze A."/>
            <person name="Armour M."/>
            <person name="Olukolu B."/>
            <person name="Poorten T."/>
            <person name="Britton C."/>
            <person name="Davik J."/>
            <person name="Ashrafi H."/>
            <person name="Aiden E.L."/>
            <person name="Borodovsky M."/>
            <person name="Worthington M."/>
        </authorList>
    </citation>
    <scope>NUCLEOTIDE SEQUENCE [LARGE SCALE GENOMIC DNA]</scope>
    <source>
        <strain evidence="2">PI 553951</strain>
    </source>
</reference>
<evidence type="ECO:0000313" key="2">
    <source>
        <dbReference type="EMBL" id="KAK9928212.1"/>
    </source>
</evidence>
<dbReference type="GO" id="GO:0009451">
    <property type="term" value="P:RNA modification"/>
    <property type="evidence" value="ECO:0007669"/>
    <property type="project" value="InterPro"/>
</dbReference>
<dbReference type="EMBL" id="JBEDUW010000005">
    <property type="protein sequence ID" value="KAK9928212.1"/>
    <property type="molecule type" value="Genomic_DNA"/>
</dbReference>
<gene>
    <name evidence="2" type="ORF">M0R45_025358</name>
</gene>
<sequence length="116" mass="13351">MEFNGFWVKHTCVDAHIQKIGYTLHVHLGFAYIYMYAKCGSLNAARMIVKQTIDPNVVLLILTMEAVRLFKLMIKEGIKPNEDTFMVVLNVYSHAGFIEKACKYLSLMKEVYCIKP</sequence>
<dbReference type="AlphaFoldDB" id="A0AAW1WV88"/>
<dbReference type="Gene3D" id="1.25.40.10">
    <property type="entry name" value="Tetratricopeptide repeat domain"/>
    <property type="match status" value="1"/>
</dbReference>
<dbReference type="InterPro" id="IPR002885">
    <property type="entry name" value="PPR_rpt"/>
</dbReference>
<evidence type="ECO:0008006" key="4">
    <source>
        <dbReference type="Google" id="ProtNLM"/>
    </source>
</evidence>
<accession>A0AAW1WV88</accession>
<dbReference type="GO" id="GO:0003723">
    <property type="term" value="F:RNA binding"/>
    <property type="evidence" value="ECO:0007669"/>
    <property type="project" value="InterPro"/>
</dbReference>
<name>A0AAW1WV88_RUBAR</name>
<dbReference type="InterPro" id="IPR046960">
    <property type="entry name" value="PPR_At4g14850-like_plant"/>
</dbReference>
<keyword evidence="1" id="KW-0677">Repeat</keyword>
<dbReference type="Proteomes" id="UP001457282">
    <property type="component" value="Unassembled WGS sequence"/>
</dbReference>
<dbReference type="InterPro" id="IPR011990">
    <property type="entry name" value="TPR-like_helical_dom_sf"/>
</dbReference>
<dbReference type="Pfam" id="PF01535">
    <property type="entry name" value="PPR"/>
    <property type="match status" value="2"/>
</dbReference>
<dbReference type="NCBIfam" id="TIGR00756">
    <property type="entry name" value="PPR"/>
    <property type="match status" value="2"/>
</dbReference>
<evidence type="ECO:0000313" key="3">
    <source>
        <dbReference type="Proteomes" id="UP001457282"/>
    </source>
</evidence>
<organism evidence="2 3">
    <name type="scientific">Rubus argutus</name>
    <name type="common">Southern blackberry</name>
    <dbReference type="NCBI Taxonomy" id="59490"/>
    <lineage>
        <taxon>Eukaryota</taxon>
        <taxon>Viridiplantae</taxon>
        <taxon>Streptophyta</taxon>
        <taxon>Embryophyta</taxon>
        <taxon>Tracheophyta</taxon>
        <taxon>Spermatophyta</taxon>
        <taxon>Magnoliopsida</taxon>
        <taxon>eudicotyledons</taxon>
        <taxon>Gunneridae</taxon>
        <taxon>Pentapetalae</taxon>
        <taxon>rosids</taxon>
        <taxon>fabids</taxon>
        <taxon>Rosales</taxon>
        <taxon>Rosaceae</taxon>
        <taxon>Rosoideae</taxon>
        <taxon>Rosoideae incertae sedis</taxon>
        <taxon>Rubus</taxon>
    </lineage>
</organism>
<proteinExistence type="predicted"/>
<evidence type="ECO:0000256" key="1">
    <source>
        <dbReference type="ARBA" id="ARBA00022737"/>
    </source>
</evidence>
<protein>
    <recommendedName>
        <fullName evidence="4">Pentatricopeptide repeat-containing protein</fullName>
    </recommendedName>
</protein>
<keyword evidence="3" id="KW-1185">Reference proteome</keyword>
<comment type="caution">
    <text evidence="2">The sequence shown here is derived from an EMBL/GenBank/DDBJ whole genome shotgun (WGS) entry which is preliminary data.</text>
</comment>
<dbReference type="PANTHER" id="PTHR47926">
    <property type="entry name" value="PENTATRICOPEPTIDE REPEAT-CONTAINING PROTEIN"/>
    <property type="match status" value="1"/>
</dbReference>